<evidence type="ECO:0000256" key="3">
    <source>
        <dbReference type="ARBA" id="ARBA00022475"/>
    </source>
</evidence>
<keyword evidence="10" id="KW-1185">Reference proteome</keyword>
<name>A0A937CQB3_9HYPH</name>
<dbReference type="SUPFAM" id="SSF161098">
    <property type="entry name" value="MetI-like"/>
    <property type="match status" value="1"/>
</dbReference>
<dbReference type="InterPro" id="IPR035906">
    <property type="entry name" value="MetI-like_sf"/>
</dbReference>
<feature type="transmembrane region" description="Helical" evidence="7">
    <location>
        <begin position="209"/>
        <end position="230"/>
    </location>
</feature>
<dbReference type="PANTHER" id="PTHR43386:SF25">
    <property type="entry name" value="PEPTIDE ABC TRANSPORTER PERMEASE PROTEIN"/>
    <property type="match status" value="1"/>
</dbReference>
<evidence type="ECO:0000256" key="6">
    <source>
        <dbReference type="ARBA" id="ARBA00023136"/>
    </source>
</evidence>
<keyword evidence="2 7" id="KW-0813">Transport</keyword>
<feature type="transmembrane region" description="Helical" evidence="7">
    <location>
        <begin position="251"/>
        <end position="273"/>
    </location>
</feature>
<proteinExistence type="inferred from homology"/>
<protein>
    <submittedName>
        <fullName evidence="9">ABC transporter permease</fullName>
    </submittedName>
</protein>
<evidence type="ECO:0000259" key="8">
    <source>
        <dbReference type="PROSITE" id="PS50928"/>
    </source>
</evidence>
<keyword evidence="6 7" id="KW-0472">Membrane</keyword>
<gene>
    <name evidence="9" type="ORF">JJB09_19575</name>
</gene>
<evidence type="ECO:0000256" key="5">
    <source>
        <dbReference type="ARBA" id="ARBA00022989"/>
    </source>
</evidence>
<evidence type="ECO:0000313" key="10">
    <source>
        <dbReference type="Proteomes" id="UP000633219"/>
    </source>
</evidence>
<dbReference type="InterPro" id="IPR000515">
    <property type="entry name" value="MetI-like"/>
</dbReference>
<comment type="caution">
    <text evidence="9">The sequence shown here is derived from an EMBL/GenBank/DDBJ whole genome shotgun (WGS) entry which is preliminary data.</text>
</comment>
<dbReference type="Proteomes" id="UP000633219">
    <property type="component" value="Unassembled WGS sequence"/>
</dbReference>
<reference evidence="9" key="1">
    <citation type="submission" date="2021-01" db="EMBL/GenBank/DDBJ databases">
        <title>Rhizobium sp. strain KVB221 16S ribosomal RNA gene Genome sequencing and assembly.</title>
        <authorList>
            <person name="Kang M."/>
        </authorList>
    </citation>
    <scope>NUCLEOTIDE SEQUENCE</scope>
    <source>
        <strain evidence="9">KVB221</strain>
    </source>
</reference>
<comment type="subcellular location">
    <subcellularLocation>
        <location evidence="1 7">Cell membrane</location>
        <topology evidence="1 7">Multi-pass membrane protein</topology>
    </subcellularLocation>
</comment>
<evidence type="ECO:0000313" key="9">
    <source>
        <dbReference type="EMBL" id="MBL0374229.1"/>
    </source>
</evidence>
<dbReference type="AlphaFoldDB" id="A0A937CQB3"/>
<evidence type="ECO:0000256" key="4">
    <source>
        <dbReference type="ARBA" id="ARBA00022692"/>
    </source>
</evidence>
<keyword evidence="3" id="KW-1003">Cell membrane</keyword>
<keyword evidence="5 7" id="KW-1133">Transmembrane helix</keyword>
<dbReference type="InterPro" id="IPR050366">
    <property type="entry name" value="BP-dependent_transpt_permease"/>
</dbReference>
<sequence length="291" mass="31716">MQNAPTLTMPAWLSTFHQAIRYNRTRIGIAVTALVILFAIIGPFVTPYEPSAFVGRPFMKPSADFLLGTDFRGRDVLSRLLYGGLPVVWMSFASAAIGMILGATFGLIAAYSKGWIDQMLMRIMDVFLSIPLIIFVLLFVSLIGTQQWLIVLLVGVAHMPQVARITRGVASDIVGREFVEFAEALSVPRWRILFREILPNITTPLLVEFGIRIVWSISGIAALSVMGYGIQPPDADWGLMINENRGRIASRPLAVLSPALCIALFAFGINMIAEGIAGTMSGSNRKSGGEA</sequence>
<feature type="domain" description="ABC transmembrane type-1" evidence="8">
    <location>
        <begin position="84"/>
        <end position="273"/>
    </location>
</feature>
<feature type="transmembrane region" description="Helical" evidence="7">
    <location>
        <begin position="27"/>
        <end position="45"/>
    </location>
</feature>
<dbReference type="Pfam" id="PF00528">
    <property type="entry name" value="BPD_transp_1"/>
    <property type="match status" value="1"/>
</dbReference>
<accession>A0A937CQB3</accession>
<evidence type="ECO:0000256" key="7">
    <source>
        <dbReference type="RuleBase" id="RU363032"/>
    </source>
</evidence>
<feature type="transmembrane region" description="Helical" evidence="7">
    <location>
        <begin position="123"/>
        <end position="143"/>
    </location>
</feature>
<keyword evidence="4 7" id="KW-0812">Transmembrane</keyword>
<dbReference type="Gene3D" id="1.10.3720.10">
    <property type="entry name" value="MetI-like"/>
    <property type="match status" value="1"/>
</dbReference>
<dbReference type="GO" id="GO:0005886">
    <property type="term" value="C:plasma membrane"/>
    <property type="evidence" value="ECO:0007669"/>
    <property type="project" value="UniProtKB-SubCell"/>
</dbReference>
<dbReference type="EMBL" id="JAEQNC010000012">
    <property type="protein sequence ID" value="MBL0374229.1"/>
    <property type="molecule type" value="Genomic_DNA"/>
</dbReference>
<dbReference type="GO" id="GO:0055085">
    <property type="term" value="P:transmembrane transport"/>
    <property type="evidence" value="ECO:0007669"/>
    <property type="project" value="InterPro"/>
</dbReference>
<dbReference type="RefSeq" id="WP_201662227.1">
    <property type="nucleotide sequence ID" value="NZ_JAEQNC010000012.1"/>
</dbReference>
<evidence type="ECO:0000256" key="2">
    <source>
        <dbReference type="ARBA" id="ARBA00022448"/>
    </source>
</evidence>
<organism evidence="9 10">
    <name type="scientific">Rhizobium setariae</name>
    <dbReference type="NCBI Taxonomy" id="2801340"/>
    <lineage>
        <taxon>Bacteria</taxon>
        <taxon>Pseudomonadati</taxon>
        <taxon>Pseudomonadota</taxon>
        <taxon>Alphaproteobacteria</taxon>
        <taxon>Hyphomicrobiales</taxon>
        <taxon>Rhizobiaceae</taxon>
        <taxon>Rhizobium/Agrobacterium group</taxon>
        <taxon>Rhizobium</taxon>
    </lineage>
</organism>
<evidence type="ECO:0000256" key="1">
    <source>
        <dbReference type="ARBA" id="ARBA00004651"/>
    </source>
</evidence>
<feature type="transmembrane region" description="Helical" evidence="7">
    <location>
        <begin position="87"/>
        <end position="111"/>
    </location>
</feature>
<dbReference type="CDD" id="cd06261">
    <property type="entry name" value="TM_PBP2"/>
    <property type="match status" value="1"/>
</dbReference>
<dbReference type="PANTHER" id="PTHR43386">
    <property type="entry name" value="OLIGOPEPTIDE TRANSPORT SYSTEM PERMEASE PROTEIN APPC"/>
    <property type="match status" value="1"/>
</dbReference>
<comment type="similarity">
    <text evidence="7">Belongs to the binding-protein-dependent transport system permease family.</text>
</comment>
<dbReference type="PROSITE" id="PS50928">
    <property type="entry name" value="ABC_TM1"/>
    <property type="match status" value="1"/>
</dbReference>